<evidence type="ECO:0000313" key="2">
    <source>
        <dbReference type="Proteomes" id="UP000218231"/>
    </source>
</evidence>
<keyword evidence="2" id="KW-1185">Reference proteome</keyword>
<protein>
    <submittedName>
        <fullName evidence="1">Uncharacterized protein</fullName>
    </submittedName>
</protein>
<proteinExistence type="predicted"/>
<organism evidence="1 2">
    <name type="scientific">Diploscapter pachys</name>
    <dbReference type="NCBI Taxonomy" id="2018661"/>
    <lineage>
        <taxon>Eukaryota</taxon>
        <taxon>Metazoa</taxon>
        <taxon>Ecdysozoa</taxon>
        <taxon>Nematoda</taxon>
        <taxon>Chromadorea</taxon>
        <taxon>Rhabditida</taxon>
        <taxon>Rhabditina</taxon>
        <taxon>Rhabditomorpha</taxon>
        <taxon>Rhabditoidea</taxon>
        <taxon>Rhabditidae</taxon>
        <taxon>Diploscapter</taxon>
    </lineage>
</organism>
<sequence>MRIRCGSMHSQRIFARRASDHRWNWRRSGPAFFLIPACAGMTYPQDRSTFLHAKMRRHEDKTIHAEARRTQRCGVGRASGLSILVEVKAKRCNARDTSASSTRTKLFFFRSFRSSGNPSRR</sequence>
<dbReference type="Proteomes" id="UP000218231">
    <property type="component" value="Unassembled WGS sequence"/>
</dbReference>
<reference evidence="1 2" key="1">
    <citation type="journal article" date="2017" name="Curr. Biol.">
        <title>Genome architecture and evolution of a unichromosomal asexual nematode.</title>
        <authorList>
            <person name="Fradin H."/>
            <person name="Zegar C."/>
            <person name="Gutwein M."/>
            <person name="Lucas J."/>
            <person name="Kovtun M."/>
            <person name="Corcoran D."/>
            <person name="Baugh L.R."/>
            <person name="Kiontke K."/>
            <person name="Gunsalus K."/>
            <person name="Fitch D.H."/>
            <person name="Piano F."/>
        </authorList>
    </citation>
    <scope>NUCLEOTIDE SEQUENCE [LARGE SCALE GENOMIC DNA]</scope>
    <source>
        <strain evidence="1">PF1309</strain>
    </source>
</reference>
<name>A0A2A2M398_9BILA</name>
<comment type="caution">
    <text evidence="1">The sequence shown here is derived from an EMBL/GenBank/DDBJ whole genome shotgun (WGS) entry which is preliminary data.</text>
</comment>
<accession>A0A2A2M398</accession>
<evidence type="ECO:0000313" key="1">
    <source>
        <dbReference type="EMBL" id="PAV92899.1"/>
    </source>
</evidence>
<gene>
    <name evidence="1" type="ORF">WR25_24488</name>
</gene>
<dbReference type="EMBL" id="LIAE01005908">
    <property type="protein sequence ID" value="PAV92899.1"/>
    <property type="molecule type" value="Genomic_DNA"/>
</dbReference>
<dbReference type="AlphaFoldDB" id="A0A2A2M398"/>